<reference evidence="4 5" key="1">
    <citation type="submission" date="2018-02" db="EMBL/GenBank/DDBJ databases">
        <title>The genomes of Aspergillus section Nigri reveals drivers in fungal speciation.</title>
        <authorList>
            <consortium name="DOE Joint Genome Institute"/>
            <person name="Vesth T.C."/>
            <person name="Nybo J."/>
            <person name="Theobald S."/>
            <person name="Brandl J."/>
            <person name="Frisvad J.C."/>
            <person name="Nielsen K.F."/>
            <person name="Lyhne E.K."/>
            <person name="Kogle M.E."/>
            <person name="Kuo A."/>
            <person name="Riley R."/>
            <person name="Clum A."/>
            <person name="Nolan M."/>
            <person name="Lipzen A."/>
            <person name="Salamov A."/>
            <person name="Henrissat B."/>
            <person name="Wiebenga A."/>
            <person name="De vries R.P."/>
            <person name="Grigoriev I.V."/>
            <person name="Mortensen U.H."/>
            <person name="Andersen M.R."/>
            <person name="Baker S.E."/>
        </authorList>
    </citation>
    <scope>NUCLEOTIDE SEQUENCE [LARGE SCALE GENOMIC DNA]</scope>
    <source>
        <strain evidence="4 5">CBS 121057</strain>
    </source>
</reference>
<accession>A0A319E4X3</accession>
<keyword evidence="5" id="KW-1185">Reference proteome</keyword>
<keyword evidence="2" id="KW-0732">Signal</keyword>
<dbReference type="STRING" id="1448318.A0A319E4X3"/>
<dbReference type="VEuPathDB" id="FungiDB:BO78DRAFT_470748"/>
<evidence type="ECO:0000256" key="2">
    <source>
        <dbReference type="SAM" id="SignalP"/>
    </source>
</evidence>
<organism evidence="4 5">
    <name type="scientific">Aspergillus sclerotiicarbonarius (strain CBS 121057 / IBT 28362)</name>
    <dbReference type="NCBI Taxonomy" id="1448318"/>
    <lineage>
        <taxon>Eukaryota</taxon>
        <taxon>Fungi</taxon>
        <taxon>Dikarya</taxon>
        <taxon>Ascomycota</taxon>
        <taxon>Pezizomycotina</taxon>
        <taxon>Eurotiomycetes</taxon>
        <taxon>Eurotiomycetidae</taxon>
        <taxon>Eurotiales</taxon>
        <taxon>Aspergillaceae</taxon>
        <taxon>Aspergillus</taxon>
        <taxon>Aspergillus subgen. Circumdati</taxon>
    </lineage>
</organism>
<evidence type="ECO:0000259" key="3">
    <source>
        <dbReference type="Pfam" id="PF11790"/>
    </source>
</evidence>
<feature type="signal peptide" evidence="2">
    <location>
        <begin position="1"/>
        <end position="19"/>
    </location>
</feature>
<dbReference type="PANTHER" id="PTHR34154:SF10">
    <property type="entry name" value="ASL1-LIKE GLYCOSYL HYDROLASE CATALYTIC DOMAIN-CONTAINING PROTEIN"/>
    <property type="match status" value="1"/>
</dbReference>
<dbReference type="AlphaFoldDB" id="A0A319E4X3"/>
<gene>
    <name evidence="4" type="ORF">BO78DRAFT_470748</name>
</gene>
<protein>
    <recommendedName>
        <fullName evidence="3">Asl1-like glycosyl hydrolase catalytic domain-containing protein</fullName>
    </recommendedName>
</protein>
<dbReference type="SUPFAM" id="SSF51445">
    <property type="entry name" value="(Trans)glycosidases"/>
    <property type="match status" value="1"/>
</dbReference>
<sequence>MVSFTKLFTLGLIAALTEASGKRGAAYNEASLVKTLTSGKSGAVSWSYNWAQEADGDMPSGVKFVPMLWGTGSVSTWTSAVEKALSGGSTHILGFNEPDMTSQADMSASSAATLYKKYITPYGDRATLISPAVTSSENSGQGLSWFKSFMAECTSCNVSALAVHWYGGSFAQLESFMTEAISTAGKYDIDEVWLTEFALDADTSGISDQSTAKTFLEKSIAWLDSHPKVGGYAYFYTANGYLLTSGSVNSVGDVYVAASSSSSSSTSSSKSTKTTTKTKTSTQTKTAASTTTTKAKTTKAAESTKTAKTTKVVTSTKKVTKTVTAHQAAKTA</sequence>
<dbReference type="InterPro" id="IPR017853">
    <property type="entry name" value="GH"/>
</dbReference>
<evidence type="ECO:0000256" key="1">
    <source>
        <dbReference type="SAM" id="MobiDB-lite"/>
    </source>
</evidence>
<dbReference type="Pfam" id="PF11790">
    <property type="entry name" value="Glyco_hydro_cc"/>
    <property type="match status" value="1"/>
</dbReference>
<name>A0A319E4X3_ASPSB</name>
<dbReference type="InterPro" id="IPR024655">
    <property type="entry name" value="Asl1_glyco_hydro_catalytic"/>
</dbReference>
<dbReference type="EMBL" id="KZ826360">
    <property type="protein sequence ID" value="PYI05157.1"/>
    <property type="molecule type" value="Genomic_DNA"/>
</dbReference>
<dbReference type="PANTHER" id="PTHR34154">
    <property type="entry name" value="ALKALI-SENSITIVE LINKAGE PROTEIN 1"/>
    <property type="match status" value="1"/>
</dbReference>
<feature type="domain" description="Asl1-like glycosyl hydrolase catalytic" evidence="3">
    <location>
        <begin position="24"/>
        <end position="255"/>
    </location>
</feature>
<proteinExistence type="predicted"/>
<dbReference type="GO" id="GO:0009277">
    <property type="term" value="C:fungal-type cell wall"/>
    <property type="evidence" value="ECO:0007669"/>
    <property type="project" value="TreeGrafter"/>
</dbReference>
<evidence type="ECO:0000313" key="4">
    <source>
        <dbReference type="EMBL" id="PYI05157.1"/>
    </source>
</evidence>
<dbReference type="GO" id="GO:0071966">
    <property type="term" value="P:fungal-type cell wall polysaccharide metabolic process"/>
    <property type="evidence" value="ECO:0007669"/>
    <property type="project" value="TreeGrafter"/>
</dbReference>
<dbReference type="Proteomes" id="UP000248423">
    <property type="component" value="Unassembled WGS sequence"/>
</dbReference>
<dbReference type="OrthoDB" id="43654at2759"/>
<dbReference type="InterPro" id="IPR053183">
    <property type="entry name" value="ASL1"/>
</dbReference>
<dbReference type="Gene3D" id="3.20.20.80">
    <property type="entry name" value="Glycosidases"/>
    <property type="match status" value="1"/>
</dbReference>
<evidence type="ECO:0000313" key="5">
    <source>
        <dbReference type="Proteomes" id="UP000248423"/>
    </source>
</evidence>
<feature type="region of interest" description="Disordered" evidence="1">
    <location>
        <begin position="259"/>
        <end position="311"/>
    </location>
</feature>
<feature type="chain" id="PRO_5016307704" description="Asl1-like glycosyl hydrolase catalytic domain-containing protein" evidence="2">
    <location>
        <begin position="20"/>
        <end position="332"/>
    </location>
</feature>